<feature type="binding site" description="axial binding residue" evidence="9">
    <location>
        <position position="105"/>
    </location>
    <ligand>
        <name>heme</name>
        <dbReference type="ChEBI" id="CHEBI:30413"/>
    </ligand>
    <ligandPart>
        <name>Fe</name>
        <dbReference type="ChEBI" id="CHEBI:18248"/>
    </ligandPart>
</feature>
<dbReference type="GO" id="GO:0016705">
    <property type="term" value="F:oxidoreductase activity, acting on paired donors, with incorporation or reduction of molecular oxygen"/>
    <property type="evidence" value="ECO:0007669"/>
    <property type="project" value="InterPro"/>
</dbReference>
<keyword evidence="7" id="KW-0503">Monooxygenase</keyword>
<comment type="similarity">
    <text evidence="3">Belongs to the cytochrome P450 family.</text>
</comment>
<reference evidence="12" key="1">
    <citation type="submission" date="2017-02" db="UniProtKB">
        <authorList>
            <consortium name="WormBaseParasite"/>
        </authorList>
    </citation>
    <scope>IDENTIFICATION</scope>
</reference>
<keyword evidence="7" id="KW-0560">Oxidoreductase</keyword>
<gene>
    <name evidence="10" type="ORF">HPLM_LOCUS11908</name>
</gene>
<keyword evidence="4 9" id="KW-0349">Heme</keyword>
<evidence type="ECO:0000256" key="6">
    <source>
        <dbReference type="ARBA" id="ARBA00023004"/>
    </source>
</evidence>
<dbReference type="SUPFAM" id="SSF48264">
    <property type="entry name" value="Cytochrome P450"/>
    <property type="match status" value="1"/>
</dbReference>
<protein>
    <submittedName>
        <fullName evidence="12">Cytochrome P450</fullName>
    </submittedName>
</protein>
<dbReference type="WBParaSite" id="HPLM_0001191601-mRNA-1">
    <property type="protein sequence ID" value="HPLM_0001191601-mRNA-1"/>
    <property type="gene ID" value="HPLM_0001191601"/>
</dbReference>
<evidence type="ECO:0000256" key="9">
    <source>
        <dbReference type="PIRSR" id="PIRSR602401-1"/>
    </source>
</evidence>
<keyword evidence="8" id="KW-0472">Membrane</keyword>
<dbReference type="EMBL" id="UZAF01017704">
    <property type="protein sequence ID" value="VDO44182.1"/>
    <property type="molecule type" value="Genomic_DNA"/>
</dbReference>
<keyword evidence="11" id="KW-1185">Reference proteome</keyword>
<dbReference type="GO" id="GO:0005506">
    <property type="term" value="F:iron ion binding"/>
    <property type="evidence" value="ECO:0007669"/>
    <property type="project" value="InterPro"/>
</dbReference>
<evidence type="ECO:0000256" key="3">
    <source>
        <dbReference type="ARBA" id="ARBA00010617"/>
    </source>
</evidence>
<dbReference type="PRINTS" id="PR00463">
    <property type="entry name" value="EP450I"/>
</dbReference>
<comment type="cofactor">
    <cofactor evidence="1 9">
        <name>heme</name>
        <dbReference type="ChEBI" id="CHEBI:30413"/>
    </cofactor>
</comment>
<dbReference type="GO" id="GO:0004497">
    <property type="term" value="F:monooxygenase activity"/>
    <property type="evidence" value="ECO:0007669"/>
    <property type="project" value="UniProtKB-KW"/>
</dbReference>
<dbReference type="GO" id="GO:0020037">
    <property type="term" value="F:heme binding"/>
    <property type="evidence" value="ECO:0007669"/>
    <property type="project" value="InterPro"/>
</dbReference>
<sequence>MYPGILTLALIELNHLKCNGLEDDLCQEHARASNLRECTNTRGIWNFTEDDVLPEGTGVVVVPSMVHRDPKYWNDPQVFRPERFIDGELKHPYAYIPFPAGSRNCIGQRFAMMEEKCILALLMRHLRVLSLLRTNEMRVAAELIIHPLHGNRIKFEESLW</sequence>
<evidence type="ECO:0000256" key="2">
    <source>
        <dbReference type="ARBA" id="ARBA00004586"/>
    </source>
</evidence>
<dbReference type="Gene3D" id="1.10.630.10">
    <property type="entry name" value="Cytochrome P450"/>
    <property type="match status" value="1"/>
</dbReference>
<dbReference type="InterPro" id="IPR036396">
    <property type="entry name" value="Cyt_P450_sf"/>
</dbReference>
<dbReference type="STRING" id="6290.A0A0N4WLA1"/>
<dbReference type="PANTHER" id="PTHR24291:SF189">
    <property type="entry name" value="CYTOCHROME P450 4C3-RELATED"/>
    <property type="match status" value="1"/>
</dbReference>
<evidence type="ECO:0000313" key="10">
    <source>
        <dbReference type="EMBL" id="VDO44182.1"/>
    </source>
</evidence>
<evidence type="ECO:0000256" key="1">
    <source>
        <dbReference type="ARBA" id="ARBA00001971"/>
    </source>
</evidence>
<dbReference type="OrthoDB" id="1470350at2759"/>
<evidence type="ECO:0000256" key="8">
    <source>
        <dbReference type="ARBA" id="ARBA00023136"/>
    </source>
</evidence>
<dbReference type="PANTHER" id="PTHR24291">
    <property type="entry name" value="CYTOCHROME P450 FAMILY 4"/>
    <property type="match status" value="1"/>
</dbReference>
<dbReference type="Pfam" id="PF00067">
    <property type="entry name" value="p450"/>
    <property type="match status" value="1"/>
</dbReference>
<organism evidence="12">
    <name type="scientific">Haemonchus placei</name>
    <name type="common">Barber's pole worm</name>
    <dbReference type="NCBI Taxonomy" id="6290"/>
    <lineage>
        <taxon>Eukaryota</taxon>
        <taxon>Metazoa</taxon>
        <taxon>Ecdysozoa</taxon>
        <taxon>Nematoda</taxon>
        <taxon>Chromadorea</taxon>
        <taxon>Rhabditida</taxon>
        <taxon>Rhabditina</taxon>
        <taxon>Rhabditomorpha</taxon>
        <taxon>Strongyloidea</taxon>
        <taxon>Trichostrongylidae</taxon>
        <taxon>Haemonchus</taxon>
    </lineage>
</organism>
<keyword evidence="6 9" id="KW-0408">Iron</keyword>
<dbReference type="OMA" id="RECTNTR"/>
<dbReference type="Proteomes" id="UP000268014">
    <property type="component" value="Unassembled WGS sequence"/>
</dbReference>
<evidence type="ECO:0000256" key="7">
    <source>
        <dbReference type="ARBA" id="ARBA00023033"/>
    </source>
</evidence>
<dbReference type="GO" id="GO:0005789">
    <property type="term" value="C:endoplasmic reticulum membrane"/>
    <property type="evidence" value="ECO:0007669"/>
    <property type="project" value="UniProtKB-SubCell"/>
</dbReference>
<evidence type="ECO:0000256" key="4">
    <source>
        <dbReference type="ARBA" id="ARBA00022617"/>
    </source>
</evidence>
<reference evidence="10 11" key="2">
    <citation type="submission" date="2018-11" db="EMBL/GenBank/DDBJ databases">
        <authorList>
            <consortium name="Pathogen Informatics"/>
        </authorList>
    </citation>
    <scope>NUCLEOTIDE SEQUENCE [LARGE SCALE GENOMIC DNA]</scope>
    <source>
        <strain evidence="10 11">MHpl1</strain>
    </source>
</reference>
<proteinExistence type="inferred from homology"/>
<keyword evidence="9" id="KW-0479">Metal-binding</keyword>
<dbReference type="InterPro" id="IPR050196">
    <property type="entry name" value="Cytochrome_P450_Monoox"/>
</dbReference>
<dbReference type="AlphaFoldDB" id="A0A0N4WLA1"/>
<evidence type="ECO:0000313" key="12">
    <source>
        <dbReference type="WBParaSite" id="HPLM_0001191601-mRNA-1"/>
    </source>
</evidence>
<evidence type="ECO:0000256" key="5">
    <source>
        <dbReference type="ARBA" id="ARBA00022824"/>
    </source>
</evidence>
<evidence type="ECO:0000313" key="11">
    <source>
        <dbReference type="Proteomes" id="UP000268014"/>
    </source>
</evidence>
<keyword evidence="5" id="KW-0256">Endoplasmic reticulum</keyword>
<name>A0A0N4WLA1_HAEPC</name>
<dbReference type="InterPro" id="IPR002401">
    <property type="entry name" value="Cyt_P450_E_grp-I"/>
</dbReference>
<accession>A0A0N4WLA1</accession>
<comment type="subcellular location">
    <subcellularLocation>
        <location evidence="2">Endoplasmic reticulum membrane</location>
    </subcellularLocation>
</comment>
<dbReference type="InterPro" id="IPR001128">
    <property type="entry name" value="Cyt_P450"/>
</dbReference>